<evidence type="ECO:0000256" key="2">
    <source>
        <dbReference type="ARBA" id="ARBA00023274"/>
    </source>
</evidence>
<dbReference type="EMBL" id="FNWJ01000002">
    <property type="protein sequence ID" value="SEH15138.1"/>
    <property type="molecule type" value="Genomic_DNA"/>
</dbReference>
<evidence type="ECO:0000256" key="1">
    <source>
        <dbReference type="ARBA" id="ARBA00022980"/>
    </source>
</evidence>
<gene>
    <name evidence="3" type="primary">rpsP</name>
    <name evidence="5" type="ORF">SAMN02745716_1854</name>
</gene>
<feature type="compositionally biased region" description="Low complexity" evidence="4">
    <location>
        <begin position="97"/>
        <end position="115"/>
    </location>
</feature>
<dbReference type="GO" id="GO:0006412">
    <property type="term" value="P:translation"/>
    <property type="evidence" value="ECO:0007669"/>
    <property type="project" value="UniProtKB-UniRule"/>
</dbReference>
<organism evidence="5 6">
    <name type="scientific">Thermoleophilum album</name>
    <dbReference type="NCBI Taxonomy" id="29539"/>
    <lineage>
        <taxon>Bacteria</taxon>
        <taxon>Bacillati</taxon>
        <taxon>Actinomycetota</taxon>
        <taxon>Thermoleophilia</taxon>
        <taxon>Thermoleophilales</taxon>
        <taxon>Thermoleophilaceae</taxon>
        <taxon>Thermoleophilum</taxon>
    </lineage>
</organism>
<protein>
    <recommendedName>
        <fullName evidence="3">Small ribosomal subunit protein bS16</fullName>
    </recommendedName>
</protein>
<comment type="similarity">
    <text evidence="3">Belongs to the bacterial ribosomal protein bS16 family.</text>
</comment>
<accession>A0A1H6FY76</accession>
<dbReference type="NCBIfam" id="TIGR00002">
    <property type="entry name" value="S16"/>
    <property type="match status" value="1"/>
</dbReference>
<dbReference type="Pfam" id="PF00886">
    <property type="entry name" value="Ribosomal_S16"/>
    <property type="match status" value="1"/>
</dbReference>
<keyword evidence="6" id="KW-1185">Reference proteome</keyword>
<reference evidence="6" key="1">
    <citation type="submission" date="2016-10" db="EMBL/GenBank/DDBJ databases">
        <authorList>
            <person name="Varghese N."/>
            <person name="Submissions S."/>
        </authorList>
    </citation>
    <scope>NUCLEOTIDE SEQUENCE [LARGE SCALE GENOMIC DNA]</scope>
    <source>
        <strain evidence="6">ATCC 35263</strain>
    </source>
</reference>
<evidence type="ECO:0000256" key="3">
    <source>
        <dbReference type="HAMAP-Rule" id="MF_00385"/>
    </source>
</evidence>
<dbReference type="PANTHER" id="PTHR12919:SF20">
    <property type="entry name" value="SMALL RIBOSOMAL SUBUNIT PROTEIN BS16M"/>
    <property type="match status" value="1"/>
</dbReference>
<evidence type="ECO:0000313" key="5">
    <source>
        <dbReference type="EMBL" id="SEH15138.1"/>
    </source>
</evidence>
<keyword evidence="2 3" id="KW-0687">Ribonucleoprotein</keyword>
<dbReference type="Gene3D" id="3.30.1320.10">
    <property type="match status" value="1"/>
</dbReference>
<dbReference type="OrthoDB" id="9807878at2"/>
<evidence type="ECO:0000313" key="6">
    <source>
        <dbReference type="Proteomes" id="UP000222056"/>
    </source>
</evidence>
<dbReference type="SUPFAM" id="SSF54565">
    <property type="entry name" value="Ribosomal protein S16"/>
    <property type="match status" value="1"/>
</dbReference>
<evidence type="ECO:0000256" key="4">
    <source>
        <dbReference type="SAM" id="MobiDB-lite"/>
    </source>
</evidence>
<dbReference type="RefSeq" id="WP_093118388.1">
    <property type="nucleotide sequence ID" value="NZ_FNWJ01000002.1"/>
</dbReference>
<dbReference type="STRING" id="29539.SAMN02745716_1854"/>
<dbReference type="HAMAP" id="MF_00385">
    <property type="entry name" value="Ribosomal_bS16"/>
    <property type="match status" value="1"/>
</dbReference>
<feature type="compositionally biased region" description="Low complexity" evidence="4">
    <location>
        <begin position="132"/>
        <end position="146"/>
    </location>
</feature>
<feature type="region of interest" description="Disordered" evidence="4">
    <location>
        <begin position="81"/>
        <end position="173"/>
    </location>
</feature>
<dbReference type="PANTHER" id="PTHR12919">
    <property type="entry name" value="30S RIBOSOMAL PROTEIN S16"/>
    <property type="match status" value="1"/>
</dbReference>
<dbReference type="InterPro" id="IPR000307">
    <property type="entry name" value="Ribosomal_bS16"/>
</dbReference>
<sequence length="173" mass="18398">MAVKVRLTRVGNRNNPIWRVVVADDRAPRDGRFIEVLGHYNPQRSPSEIRIDEERLERWLSRGAQPTRAVSKLVAALRRGHPPAAELRAEAERQQKARAATAASEVAESSAGPEANEADSQADSESTANAQPTAETEPTAEGTAGDEASEGSAEQPPPEAKEPAADAGDDGAT</sequence>
<dbReference type="GO" id="GO:0005737">
    <property type="term" value="C:cytoplasm"/>
    <property type="evidence" value="ECO:0007669"/>
    <property type="project" value="UniProtKB-ARBA"/>
</dbReference>
<dbReference type="GO" id="GO:0015935">
    <property type="term" value="C:small ribosomal subunit"/>
    <property type="evidence" value="ECO:0007669"/>
    <property type="project" value="TreeGrafter"/>
</dbReference>
<name>A0A1H6FY76_THEAL</name>
<dbReference type="Proteomes" id="UP000222056">
    <property type="component" value="Unassembled WGS sequence"/>
</dbReference>
<dbReference type="InterPro" id="IPR023803">
    <property type="entry name" value="Ribosomal_bS16_dom_sf"/>
</dbReference>
<keyword evidence="1 3" id="KW-0689">Ribosomal protein</keyword>
<dbReference type="AlphaFoldDB" id="A0A1H6FY76"/>
<proteinExistence type="inferred from homology"/>
<dbReference type="GO" id="GO:0003735">
    <property type="term" value="F:structural constituent of ribosome"/>
    <property type="evidence" value="ECO:0007669"/>
    <property type="project" value="InterPro"/>
</dbReference>